<evidence type="ECO:0000313" key="2">
    <source>
        <dbReference type="EMBL" id="RRT79047.1"/>
    </source>
</evidence>
<evidence type="ECO:0000313" key="3">
    <source>
        <dbReference type="Proteomes" id="UP000287651"/>
    </source>
</evidence>
<dbReference type="Proteomes" id="UP000287651">
    <property type="component" value="Unassembled WGS sequence"/>
</dbReference>
<evidence type="ECO:0000256" key="1">
    <source>
        <dbReference type="SAM" id="SignalP"/>
    </source>
</evidence>
<reference evidence="2 3" key="1">
    <citation type="journal article" date="2014" name="Agronomy (Basel)">
        <title>A Draft Genome Sequence for Ensete ventricosum, the Drought-Tolerant Tree Against Hunger.</title>
        <authorList>
            <person name="Harrison J."/>
            <person name="Moore K.A."/>
            <person name="Paszkiewicz K."/>
            <person name="Jones T."/>
            <person name="Grant M."/>
            <person name="Ambacheew D."/>
            <person name="Muzemil S."/>
            <person name="Studholme D.J."/>
        </authorList>
    </citation>
    <scope>NUCLEOTIDE SEQUENCE [LARGE SCALE GENOMIC DNA]</scope>
</reference>
<name>A0A427ASB4_ENSVE</name>
<accession>A0A427ASB4</accession>
<proteinExistence type="predicted"/>
<sequence length="206" mass="22752">MTAHKIWVLCMATLRLSSVSWWYSCVPCEKLNLATFMPALSSFSSIGTDLDAGPSVHTIFVFGTRPSLGSSLRIPSMSMFAILPQNPWTKSHTNETDDDVRFRGSRKPIKDANSKVKSAELEIKLFGEQIAEMETYLCAPSSSGFTVASTSPWLRAEHRRLGSYLSPSSPRESYEKRECLNPTAGSFLAFELDRVTGPGASAVRYV</sequence>
<dbReference type="AlphaFoldDB" id="A0A427ASB4"/>
<organism evidence="2 3">
    <name type="scientific">Ensete ventricosum</name>
    <name type="common">Abyssinian banana</name>
    <name type="synonym">Musa ensete</name>
    <dbReference type="NCBI Taxonomy" id="4639"/>
    <lineage>
        <taxon>Eukaryota</taxon>
        <taxon>Viridiplantae</taxon>
        <taxon>Streptophyta</taxon>
        <taxon>Embryophyta</taxon>
        <taxon>Tracheophyta</taxon>
        <taxon>Spermatophyta</taxon>
        <taxon>Magnoliopsida</taxon>
        <taxon>Liliopsida</taxon>
        <taxon>Zingiberales</taxon>
        <taxon>Musaceae</taxon>
        <taxon>Ensete</taxon>
    </lineage>
</organism>
<feature type="signal peptide" evidence="1">
    <location>
        <begin position="1"/>
        <end position="18"/>
    </location>
</feature>
<protein>
    <recommendedName>
        <fullName evidence="4">Secreted protein</fullName>
    </recommendedName>
</protein>
<dbReference type="EMBL" id="AMZH03001510">
    <property type="protein sequence ID" value="RRT79047.1"/>
    <property type="molecule type" value="Genomic_DNA"/>
</dbReference>
<keyword evidence="1" id="KW-0732">Signal</keyword>
<feature type="chain" id="PRO_5019161662" description="Secreted protein" evidence="1">
    <location>
        <begin position="19"/>
        <end position="206"/>
    </location>
</feature>
<gene>
    <name evidence="2" type="ORF">B296_00026099</name>
</gene>
<comment type="caution">
    <text evidence="2">The sequence shown here is derived from an EMBL/GenBank/DDBJ whole genome shotgun (WGS) entry which is preliminary data.</text>
</comment>
<evidence type="ECO:0008006" key="4">
    <source>
        <dbReference type="Google" id="ProtNLM"/>
    </source>
</evidence>